<evidence type="ECO:0000256" key="5">
    <source>
        <dbReference type="ARBA" id="ARBA00022777"/>
    </source>
</evidence>
<evidence type="ECO:0000256" key="4">
    <source>
        <dbReference type="ARBA" id="ARBA00022741"/>
    </source>
</evidence>
<keyword evidence="3" id="KW-0808">Transferase</keyword>
<dbReference type="Gene3D" id="1.10.510.10">
    <property type="entry name" value="Transferase(Phosphotransferase) domain 1"/>
    <property type="match status" value="1"/>
</dbReference>
<dbReference type="AlphaFoldDB" id="A0A5J4V9G1"/>
<reference evidence="11 12" key="1">
    <citation type="submission" date="2019-03" db="EMBL/GenBank/DDBJ databases">
        <title>Single cell metagenomics reveals metabolic interactions within the superorganism composed of flagellate Streblomastix strix and complex community of Bacteroidetes bacteria on its surface.</title>
        <authorList>
            <person name="Treitli S.C."/>
            <person name="Kolisko M."/>
            <person name="Husnik F."/>
            <person name="Keeling P."/>
            <person name="Hampl V."/>
        </authorList>
    </citation>
    <scope>NUCLEOTIDE SEQUENCE [LARGE SCALE GENOMIC DNA]</scope>
    <source>
        <strain evidence="11">ST1C</strain>
    </source>
</reference>
<dbReference type="Proteomes" id="UP000324800">
    <property type="component" value="Unassembled WGS sequence"/>
</dbReference>
<dbReference type="EMBL" id="SNRW01008688">
    <property type="protein sequence ID" value="KAA6379137.1"/>
    <property type="molecule type" value="Genomic_DNA"/>
</dbReference>
<evidence type="ECO:0000256" key="2">
    <source>
        <dbReference type="ARBA" id="ARBA00022527"/>
    </source>
</evidence>
<dbReference type="InterPro" id="IPR051131">
    <property type="entry name" value="NEK_Ser/Thr_kinase_NIMA"/>
</dbReference>
<dbReference type="PROSITE" id="PS50011">
    <property type="entry name" value="PROTEIN_KINASE_DOM"/>
    <property type="match status" value="1"/>
</dbReference>
<evidence type="ECO:0000256" key="8">
    <source>
        <dbReference type="ARBA" id="ARBA00048679"/>
    </source>
</evidence>
<comment type="catalytic activity">
    <reaction evidence="7">
        <text>L-threonyl-[protein] + ATP = O-phospho-L-threonyl-[protein] + ADP + H(+)</text>
        <dbReference type="Rhea" id="RHEA:46608"/>
        <dbReference type="Rhea" id="RHEA-COMP:11060"/>
        <dbReference type="Rhea" id="RHEA-COMP:11605"/>
        <dbReference type="ChEBI" id="CHEBI:15378"/>
        <dbReference type="ChEBI" id="CHEBI:30013"/>
        <dbReference type="ChEBI" id="CHEBI:30616"/>
        <dbReference type="ChEBI" id="CHEBI:61977"/>
        <dbReference type="ChEBI" id="CHEBI:456216"/>
        <dbReference type="EC" id="2.7.11.1"/>
    </reaction>
</comment>
<evidence type="ECO:0000256" key="3">
    <source>
        <dbReference type="ARBA" id="ARBA00022679"/>
    </source>
</evidence>
<name>A0A5J4V9G1_9EUKA</name>
<evidence type="ECO:0000259" key="10">
    <source>
        <dbReference type="PROSITE" id="PS50011"/>
    </source>
</evidence>
<feature type="region of interest" description="Disordered" evidence="9">
    <location>
        <begin position="101"/>
        <end position="123"/>
    </location>
</feature>
<keyword evidence="5" id="KW-0418">Kinase</keyword>
<accession>A0A5J4V9G1</accession>
<evidence type="ECO:0000256" key="1">
    <source>
        <dbReference type="ARBA" id="ARBA00012513"/>
    </source>
</evidence>
<dbReference type="InterPro" id="IPR000719">
    <property type="entry name" value="Prot_kinase_dom"/>
</dbReference>
<dbReference type="InterPro" id="IPR011009">
    <property type="entry name" value="Kinase-like_dom_sf"/>
</dbReference>
<sequence length="152" mass="18009">MPTDKKDLWDFGIIMFQLLALSHPFASESDEIMADLILKSEPVASMPILLSYKLRSTILSLLDKDPEKRPTTTELMDLPEVRRRRTEQLLQKMKIEDQLKNEKEKEIQQKKEQEQKEKERKLKSGLTRGPYYQLQFFCYFPNSFIINLRDPS</sequence>
<dbReference type="SUPFAM" id="SSF56112">
    <property type="entry name" value="Protein kinase-like (PK-like)"/>
    <property type="match status" value="1"/>
</dbReference>
<protein>
    <recommendedName>
        <fullName evidence="1">non-specific serine/threonine protein kinase</fullName>
        <ecNumber evidence="1">2.7.11.1</ecNumber>
    </recommendedName>
</protein>
<feature type="compositionally biased region" description="Basic and acidic residues" evidence="9">
    <location>
        <begin position="101"/>
        <end position="122"/>
    </location>
</feature>
<gene>
    <name evidence="11" type="ORF">EZS28_025338</name>
</gene>
<comment type="caution">
    <text evidence="11">The sequence shown here is derived from an EMBL/GenBank/DDBJ whole genome shotgun (WGS) entry which is preliminary data.</text>
</comment>
<evidence type="ECO:0000256" key="7">
    <source>
        <dbReference type="ARBA" id="ARBA00047899"/>
    </source>
</evidence>
<keyword evidence="4" id="KW-0547">Nucleotide-binding</keyword>
<evidence type="ECO:0000256" key="9">
    <source>
        <dbReference type="SAM" id="MobiDB-lite"/>
    </source>
</evidence>
<evidence type="ECO:0000256" key="6">
    <source>
        <dbReference type="ARBA" id="ARBA00022840"/>
    </source>
</evidence>
<evidence type="ECO:0000313" key="11">
    <source>
        <dbReference type="EMBL" id="KAA6379137.1"/>
    </source>
</evidence>
<organism evidence="11 12">
    <name type="scientific">Streblomastix strix</name>
    <dbReference type="NCBI Taxonomy" id="222440"/>
    <lineage>
        <taxon>Eukaryota</taxon>
        <taxon>Metamonada</taxon>
        <taxon>Preaxostyla</taxon>
        <taxon>Oxymonadida</taxon>
        <taxon>Streblomastigidae</taxon>
        <taxon>Streblomastix</taxon>
    </lineage>
</organism>
<dbReference type="PANTHER" id="PTHR44899">
    <property type="entry name" value="CAMK FAMILY PROTEIN KINASE"/>
    <property type="match status" value="1"/>
</dbReference>
<dbReference type="GO" id="GO:0004674">
    <property type="term" value="F:protein serine/threonine kinase activity"/>
    <property type="evidence" value="ECO:0007669"/>
    <property type="project" value="UniProtKB-KW"/>
</dbReference>
<comment type="catalytic activity">
    <reaction evidence="8">
        <text>L-seryl-[protein] + ATP = O-phospho-L-seryl-[protein] + ADP + H(+)</text>
        <dbReference type="Rhea" id="RHEA:17989"/>
        <dbReference type="Rhea" id="RHEA-COMP:9863"/>
        <dbReference type="Rhea" id="RHEA-COMP:11604"/>
        <dbReference type="ChEBI" id="CHEBI:15378"/>
        <dbReference type="ChEBI" id="CHEBI:29999"/>
        <dbReference type="ChEBI" id="CHEBI:30616"/>
        <dbReference type="ChEBI" id="CHEBI:83421"/>
        <dbReference type="ChEBI" id="CHEBI:456216"/>
        <dbReference type="EC" id="2.7.11.1"/>
    </reaction>
</comment>
<keyword evidence="6" id="KW-0067">ATP-binding</keyword>
<feature type="domain" description="Protein kinase" evidence="10">
    <location>
        <begin position="1"/>
        <end position="81"/>
    </location>
</feature>
<dbReference type="PANTHER" id="PTHR44899:SF3">
    <property type="entry name" value="SERINE_THREONINE-PROTEIN KINASE NEK1"/>
    <property type="match status" value="1"/>
</dbReference>
<keyword evidence="2" id="KW-0723">Serine/threonine-protein kinase</keyword>
<proteinExistence type="predicted"/>
<evidence type="ECO:0000313" key="12">
    <source>
        <dbReference type="Proteomes" id="UP000324800"/>
    </source>
</evidence>
<dbReference type="EC" id="2.7.11.1" evidence="1"/>
<dbReference type="GO" id="GO:0005524">
    <property type="term" value="F:ATP binding"/>
    <property type="evidence" value="ECO:0007669"/>
    <property type="project" value="UniProtKB-KW"/>
</dbReference>